<keyword evidence="1" id="KW-1133">Transmembrane helix</keyword>
<feature type="transmembrane region" description="Helical" evidence="1">
    <location>
        <begin position="525"/>
        <end position="550"/>
    </location>
</feature>
<gene>
    <name evidence="2" type="ORF">QQS21_000662</name>
</gene>
<evidence type="ECO:0000256" key="1">
    <source>
        <dbReference type="SAM" id="Phobius"/>
    </source>
</evidence>
<evidence type="ECO:0000313" key="2">
    <source>
        <dbReference type="EMBL" id="KAK2616420.1"/>
    </source>
</evidence>
<dbReference type="EMBL" id="JASWJB010000006">
    <property type="protein sequence ID" value="KAK2616420.1"/>
    <property type="molecule type" value="Genomic_DNA"/>
</dbReference>
<keyword evidence="1" id="KW-0472">Membrane</keyword>
<protein>
    <submittedName>
        <fullName evidence="2">Uncharacterized protein</fullName>
    </submittedName>
</protein>
<reference evidence="2" key="1">
    <citation type="submission" date="2023-06" db="EMBL/GenBank/DDBJ databases">
        <title>Conoideocrella luteorostrata (Hypocreales: Clavicipitaceae), a potential biocontrol fungus for elongate hemlock scale in United States Christmas tree production areas.</title>
        <authorList>
            <person name="Barrett H."/>
            <person name="Lovett B."/>
            <person name="Macias A.M."/>
            <person name="Stajich J.E."/>
            <person name="Kasson M.T."/>
        </authorList>
    </citation>
    <scope>NUCLEOTIDE SEQUENCE</scope>
    <source>
        <strain evidence="2">ARSEF 14590</strain>
    </source>
</reference>
<comment type="caution">
    <text evidence="2">The sequence shown here is derived from an EMBL/GenBank/DDBJ whole genome shotgun (WGS) entry which is preliminary data.</text>
</comment>
<name>A0AAJ0CZH3_9HYPO</name>
<dbReference type="AlphaFoldDB" id="A0AAJ0CZH3"/>
<organism evidence="2 3">
    <name type="scientific">Conoideocrella luteorostrata</name>
    <dbReference type="NCBI Taxonomy" id="1105319"/>
    <lineage>
        <taxon>Eukaryota</taxon>
        <taxon>Fungi</taxon>
        <taxon>Dikarya</taxon>
        <taxon>Ascomycota</taxon>
        <taxon>Pezizomycotina</taxon>
        <taxon>Sordariomycetes</taxon>
        <taxon>Hypocreomycetidae</taxon>
        <taxon>Hypocreales</taxon>
        <taxon>Clavicipitaceae</taxon>
        <taxon>Conoideocrella</taxon>
    </lineage>
</organism>
<accession>A0AAJ0CZH3</accession>
<sequence length="614" mass="66975">MKTTAKTGTKTKTTSSKSRNPGLPVIFAVFSATLPLLAFALVLLFLILFNSVNHQAITAELAPDGGAEPISTWVFYVKYDATRLMTVASWASNWAPSVPGAVMTLYSLRVARALRESSRMKQDDQLPSPWQLAVLLNMLTGAKSSLYAWNPFRSWRKREKGVAIVNSVGCVFLVAVLLGYGVWAADTWLHVTTKTVSLALHELPSDPKKSYGRALKENCTSFLDFPVGSPCRPSNQFDREPYLVFNNISTSNQILRSSFGSSTYWFMTSPKLGTSGDFTASTTALTSQCQPTGSRCFSQNNQFEINCSELFEMNTLRGNASAKSFETRQGFPLISTWFADAQFTTLFEPSPVYNITAVSPNITAHPPISHSANPFYVGIAGNFPAIDNSMRSAFGSGGSGFQMINNQVLFALTCTVSVYTIEFTMVKGSVVSLKQSIPPPSLANTLLVQSAYSSLGGITDLGNFLGTAAVRASIQDGTASFISSMEEGLGRGILSEMTTALEPATNIREQLHSVVQVARVPMVPLYFFLAVTLLLFLYGVTFSVIAVRYSSPSLKYIRQRLGVDGIVAIWCKVARYDAPDIDVDQSFYEEDAPKESKVPRVGLDAKSNTFQVLL</sequence>
<dbReference type="Proteomes" id="UP001251528">
    <property type="component" value="Unassembled WGS sequence"/>
</dbReference>
<proteinExistence type="predicted"/>
<feature type="transmembrane region" description="Helical" evidence="1">
    <location>
        <begin position="21"/>
        <end position="49"/>
    </location>
</feature>
<feature type="transmembrane region" description="Helical" evidence="1">
    <location>
        <begin position="161"/>
        <end position="183"/>
    </location>
</feature>
<keyword evidence="3" id="KW-1185">Reference proteome</keyword>
<keyword evidence="1" id="KW-0812">Transmembrane</keyword>
<evidence type="ECO:0000313" key="3">
    <source>
        <dbReference type="Proteomes" id="UP001251528"/>
    </source>
</evidence>